<reference evidence="10" key="2">
    <citation type="submission" date="2020-02" db="EMBL/GenBank/DDBJ databases">
        <authorList>
            <person name="Studholme D.J."/>
        </authorList>
    </citation>
    <scope>NUCLEOTIDE SEQUENCE</scope>
    <source>
        <strain evidence="10">00238/432</strain>
    </source>
</reference>
<feature type="domain" description="Ferric oxidoreductase" evidence="8">
    <location>
        <begin position="213"/>
        <end position="344"/>
    </location>
</feature>
<keyword evidence="4" id="KW-0560">Oxidoreductase</keyword>
<evidence type="ECO:0000256" key="7">
    <source>
        <dbReference type="SAM" id="Phobius"/>
    </source>
</evidence>
<evidence type="ECO:0000259" key="9">
    <source>
        <dbReference type="Pfam" id="PF08022"/>
    </source>
</evidence>
<dbReference type="Gene3D" id="2.40.30.10">
    <property type="entry name" value="Translation factors"/>
    <property type="match status" value="1"/>
</dbReference>
<feature type="transmembrane region" description="Helical" evidence="7">
    <location>
        <begin position="50"/>
        <end position="69"/>
    </location>
</feature>
<evidence type="ECO:0000259" key="8">
    <source>
        <dbReference type="Pfam" id="PF01794"/>
    </source>
</evidence>
<keyword evidence="5 7" id="KW-0472">Membrane</keyword>
<keyword evidence="3 7" id="KW-1133">Transmembrane helix</keyword>
<reference evidence="10" key="1">
    <citation type="journal article" date="2015" name="Genom Data">
        <title>Draft genome sequences of Phytophthora kernoviae and Phytophthora ramorum lineage EU2 from Scotland.</title>
        <authorList>
            <person name="Sambles C."/>
            <person name="Schlenzig A."/>
            <person name="O'Neill P."/>
            <person name="Grant M."/>
            <person name="Studholme D.J."/>
        </authorList>
    </citation>
    <scope>NUCLEOTIDE SEQUENCE</scope>
    <source>
        <strain evidence="10">00238/432</strain>
    </source>
</reference>
<dbReference type="SFLD" id="SFLDG01168">
    <property type="entry name" value="Ferric_reductase_subgroup_(FRE"/>
    <property type="match status" value="1"/>
</dbReference>
<feature type="non-terminal residue" evidence="10">
    <location>
        <position position="432"/>
    </location>
</feature>
<dbReference type="InterPro" id="IPR013112">
    <property type="entry name" value="FAD-bd_8"/>
</dbReference>
<feature type="transmembrane region" description="Helical" evidence="7">
    <location>
        <begin position="205"/>
        <end position="227"/>
    </location>
</feature>
<comment type="subcellular location">
    <subcellularLocation>
        <location evidence="1">Membrane</location>
        <topology evidence="1">Multi-pass membrane protein</topology>
    </subcellularLocation>
</comment>
<feature type="compositionally biased region" description="Polar residues" evidence="6">
    <location>
        <begin position="1"/>
        <end position="13"/>
    </location>
</feature>
<dbReference type="Pfam" id="PF01794">
    <property type="entry name" value="Ferric_reduct"/>
    <property type="match status" value="1"/>
</dbReference>
<gene>
    <name evidence="10" type="ORF">G195_011323</name>
</gene>
<feature type="transmembrane region" description="Helical" evidence="7">
    <location>
        <begin position="111"/>
        <end position="130"/>
    </location>
</feature>
<dbReference type="PANTHER" id="PTHR11972">
    <property type="entry name" value="NADPH OXIDASE"/>
    <property type="match status" value="1"/>
</dbReference>
<dbReference type="SUPFAM" id="SSF63380">
    <property type="entry name" value="Riboflavin synthase domain-like"/>
    <property type="match status" value="1"/>
</dbReference>
<proteinExistence type="predicted"/>
<evidence type="ECO:0000256" key="5">
    <source>
        <dbReference type="ARBA" id="ARBA00023136"/>
    </source>
</evidence>
<dbReference type="GO" id="GO:0005886">
    <property type="term" value="C:plasma membrane"/>
    <property type="evidence" value="ECO:0007669"/>
    <property type="project" value="TreeGrafter"/>
</dbReference>
<dbReference type="EMBL" id="AOFI03000984">
    <property type="protein sequence ID" value="KAF4315166.1"/>
    <property type="molecule type" value="Genomic_DNA"/>
</dbReference>
<dbReference type="InterPro" id="IPR050369">
    <property type="entry name" value="RBOH/FRE"/>
</dbReference>
<evidence type="ECO:0000256" key="1">
    <source>
        <dbReference type="ARBA" id="ARBA00004141"/>
    </source>
</evidence>
<accession>A0A8J4RR14</accession>
<feature type="domain" description="FAD-binding 8" evidence="9">
    <location>
        <begin position="378"/>
        <end position="430"/>
    </location>
</feature>
<feature type="transmembrane region" description="Helical" evidence="7">
    <location>
        <begin position="248"/>
        <end position="269"/>
    </location>
</feature>
<evidence type="ECO:0000256" key="6">
    <source>
        <dbReference type="SAM" id="MobiDB-lite"/>
    </source>
</evidence>
<dbReference type="PANTHER" id="PTHR11972:SF193">
    <property type="entry name" value="FAD-BINDING FR-TYPE DOMAIN-CONTAINING PROTEIN"/>
    <property type="match status" value="1"/>
</dbReference>
<keyword evidence="2 7" id="KW-0812">Transmembrane</keyword>
<sequence length="432" mass="49260">MAPNNANELTTPQPDGAFTTLKTPDIDDKRNSLVSQPHPSSSASAQRLPLLGNVLQFLIFAAMFVYAYGQLFYFTKAYSDLSATIGTWYGVPKDAGKDSNVGHDEMIRPTYFFLLGFIPLAASLLLFQALRHFNVRRISSYYVLGFARVLRRKPRVFGWVARVSLGELLFLAFLVGGNVYVFHFYYVQRVEKMRKRGSEFNFSLYLKMIALTLGFTCVYNMAFLFLPATRNCVWMEFLNISYANGIKYHRWVGVITVVTAFLHCVGYFWNWIREGTWTENALPCFDCAVGGKEGHDPWMNFFGEIALLSFLAIGFTSIPWVRRKMYNTFYSVHHLFIIGTIFAVLHWNNIIVWIFPSVLLYTVSRAVSSSNGFTPVTVREFTTLSHDVVKVVLSRSTTRSGDFKVGQFIYLNVPTISKLQWHAFTIGSSPRT</sequence>
<comment type="caution">
    <text evidence="10">The sequence shown here is derived from an EMBL/GenBank/DDBJ whole genome shotgun (WGS) entry which is preliminary data.</text>
</comment>
<evidence type="ECO:0000256" key="4">
    <source>
        <dbReference type="ARBA" id="ARBA00023002"/>
    </source>
</evidence>
<evidence type="ECO:0000313" key="10">
    <source>
        <dbReference type="EMBL" id="KAF4315166.1"/>
    </source>
</evidence>
<dbReference type="InterPro" id="IPR017938">
    <property type="entry name" value="Riboflavin_synthase-like_b-brl"/>
</dbReference>
<feature type="transmembrane region" description="Helical" evidence="7">
    <location>
        <begin position="159"/>
        <end position="185"/>
    </location>
</feature>
<feature type="transmembrane region" description="Helical" evidence="7">
    <location>
        <begin position="333"/>
        <end position="355"/>
    </location>
</feature>
<dbReference type="AlphaFoldDB" id="A0A8J4RR14"/>
<organism evidence="10 11">
    <name type="scientific">Phytophthora kernoviae 00238/432</name>
    <dbReference type="NCBI Taxonomy" id="1284355"/>
    <lineage>
        <taxon>Eukaryota</taxon>
        <taxon>Sar</taxon>
        <taxon>Stramenopiles</taxon>
        <taxon>Oomycota</taxon>
        <taxon>Peronosporomycetes</taxon>
        <taxon>Peronosporales</taxon>
        <taxon>Peronosporaceae</taxon>
        <taxon>Phytophthora</taxon>
    </lineage>
</organism>
<feature type="region of interest" description="Disordered" evidence="6">
    <location>
        <begin position="1"/>
        <end position="22"/>
    </location>
</feature>
<evidence type="ECO:0008006" key="12">
    <source>
        <dbReference type="Google" id="ProtNLM"/>
    </source>
</evidence>
<dbReference type="Proteomes" id="UP000702964">
    <property type="component" value="Unassembled WGS sequence"/>
</dbReference>
<evidence type="ECO:0000256" key="3">
    <source>
        <dbReference type="ARBA" id="ARBA00022989"/>
    </source>
</evidence>
<protein>
    <recommendedName>
        <fullName evidence="12">FAD-binding FR-type domain-containing protein</fullName>
    </recommendedName>
</protein>
<dbReference type="Pfam" id="PF08022">
    <property type="entry name" value="FAD_binding_8"/>
    <property type="match status" value="1"/>
</dbReference>
<feature type="transmembrane region" description="Helical" evidence="7">
    <location>
        <begin position="301"/>
        <end position="321"/>
    </location>
</feature>
<name>A0A8J4RR14_9STRA</name>
<dbReference type="InterPro" id="IPR013130">
    <property type="entry name" value="Fe3_Rdtase_TM_dom"/>
</dbReference>
<dbReference type="GO" id="GO:0016491">
    <property type="term" value="F:oxidoreductase activity"/>
    <property type="evidence" value="ECO:0007669"/>
    <property type="project" value="UniProtKB-KW"/>
</dbReference>
<evidence type="ECO:0000256" key="2">
    <source>
        <dbReference type="ARBA" id="ARBA00022692"/>
    </source>
</evidence>
<evidence type="ECO:0000313" key="11">
    <source>
        <dbReference type="Proteomes" id="UP000702964"/>
    </source>
</evidence>